<feature type="compositionally biased region" description="Low complexity" evidence="1">
    <location>
        <begin position="227"/>
        <end position="255"/>
    </location>
</feature>
<organism evidence="2 3">
    <name type="scientific">Sistotremastrum suecicum HHB10207 ss-3</name>
    <dbReference type="NCBI Taxonomy" id="1314776"/>
    <lineage>
        <taxon>Eukaryota</taxon>
        <taxon>Fungi</taxon>
        <taxon>Dikarya</taxon>
        <taxon>Basidiomycota</taxon>
        <taxon>Agaricomycotina</taxon>
        <taxon>Agaricomycetes</taxon>
        <taxon>Sistotremastrales</taxon>
        <taxon>Sistotremastraceae</taxon>
        <taxon>Sistotremastrum</taxon>
    </lineage>
</organism>
<evidence type="ECO:0000256" key="1">
    <source>
        <dbReference type="SAM" id="MobiDB-lite"/>
    </source>
</evidence>
<dbReference type="Gene3D" id="3.10.260.10">
    <property type="entry name" value="Transcription regulator HTH, APSES-type DNA-binding domain"/>
    <property type="match status" value="1"/>
</dbReference>
<feature type="region of interest" description="Disordered" evidence="1">
    <location>
        <begin position="772"/>
        <end position="846"/>
    </location>
</feature>
<feature type="region of interest" description="Disordered" evidence="1">
    <location>
        <begin position="315"/>
        <end position="348"/>
    </location>
</feature>
<feature type="compositionally biased region" description="Acidic residues" evidence="1">
    <location>
        <begin position="790"/>
        <end position="803"/>
    </location>
</feature>
<feature type="compositionally biased region" description="Pro residues" evidence="1">
    <location>
        <begin position="632"/>
        <end position="642"/>
    </location>
</feature>
<accession>A0A166IW31</accession>
<gene>
    <name evidence="2" type="ORF">SISSUDRAFT_1057123</name>
</gene>
<dbReference type="Proteomes" id="UP000076798">
    <property type="component" value="Unassembled WGS sequence"/>
</dbReference>
<name>A0A166IW31_9AGAM</name>
<proteinExistence type="predicted"/>
<dbReference type="STRING" id="1314776.A0A166IW31"/>
<evidence type="ECO:0000313" key="3">
    <source>
        <dbReference type="Proteomes" id="UP000076798"/>
    </source>
</evidence>
<protein>
    <recommendedName>
        <fullName evidence="4">HTH APSES-type domain-containing protein</fullName>
    </recommendedName>
</protein>
<dbReference type="InterPro" id="IPR036887">
    <property type="entry name" value="HTH_APSES_sf"/>
</dbReference>
<feature type="region of interest" description="Disordered" evidence="1">
    <location>
        <begin position="208"/>
        <end position="256"/>
    </location>
</feature>
<dbReference type="OrthoDB" id="5597783at2759"/>
<dbReference type="GO" id="GO:0003677">
    <property type="term" value="F:DNA binding"/>
    <property type="evidence" value="ECO:0007669"/>
    <property type="project" value="InterPro"/>
</dbReference>
<evidence type="ECO:0008006" key="4">
    <source>
        <dbReference type="Google" id="ProtNLM"/>
    </source>
</evidence>
<keyword evidence="3" id="KW-1185">Reference proteome</keyword>
<dbReference type="AlphaFoldDB" id="A0A166IW31"/>
<evidence type="ECO:0000313" key="2">
    <source>
        <dbReference type="EMBL" id="KZT44131.1"/>
    </source>
</evidence>
<dbReference type="EMBL" id="KV428005">
    <property type="protein sequence ID" value="KZT44131.1"/>
    <property type="molecule type" value="Genomic_DNA"/>
</dbReference>
<reference evidence="2 3" key="1">
    <citation type="journal article" date="2016" name="Mol. Biol. Evol.">
        <title>Comparative Genomics of Early-Diverging Mushroom-Forming Fungi Provides Insights into the Origins of Lignocellulose Decay Capabilities.</title>
        <authorList>
            <person name="Nagy L.G."/>
            <person name="Riley R."/>
            <person name="Tritt A."/>
            <person name="Adam C."/>
            <person name="Daum C."/>
            <person name="Floudas D."/>
            <person name="Sun H."/>
            <person name="Yadav J.S."/>
            <person name="Pangilinan J."/>
            <person name="Larsson K.H."/>
            <person name="Matsuura K."/>
            <person name="Barry K."/>
            <person name="Labutti K."/>
            <person name="Kuo R."/>
            <person name="Ohm R.A."/>
            <person name="Bhattacharya S.S."/>
            <person name="Shirouzu T."/>
            <person name="Yoshinaga Y."/>
            <person name="Martin F.M."/>
            <person name="Grigoriev I.V."/>
            <person name="Hibbett D.S."/>
        </authorList>
    </citation>
    <scope>NUCLEOTIDE SEQUENCE [LARGE SCALE GENOMIC DNA]</scope>
    <source>
        <strain evidence="2 3">HHB10207 ss-3</strain>
    </source>
</reference>
<sequence>MPYNTRRHTLPRLPPPDALPQLTVPVTALTVAAVPPNVPDPTLLPPGVAIHPEDASSRVFTAIRASMASVSNRAMTVKDLAEHCLKHGLVCSGSAPVNAACQQITNFIRVHLKRCLDLKLKPLIKSLVLTGTPSDDKLAPGIYTQFTLGTSKSAYRKGSTVWYLSNVTGLPDPFEKCGVSPIQTSACRKRRRRRESIEEPVRPKIKLKLRLGPCPSSSSPTKPPATPATHPIKDSIPPQSSSPCSSRSSSPSPILALPPYPMQSRCHYLQGLPLSPMGCAEYSSPPPDSEDEENDFHNSMLTDLDFNYDTSFDIKPDVDSDAEEDSRSRSRSTSWATVTDPRTPKDTDIALSYPVIDSGASDDTAIDVDRTEPNSKYGVQGILERWEERQEKQRLVAVKTEMKSEWSDGWLSLDDNDDLTTLASPPPDNLLLKMEVEVKQEEGLDVSHEERPRYPSMHPEHCLLASPVLDVVVPRPTFPMPPKATNAWDGVELLGPDSLAVEELDNAFVCEMVKSGKSNSRSSLSGKAYLVRTIEGVELYELVVNNQTLRRRVDNSFVHLNPLLFLLSRTTLTQFLKLSGASYIRGGILQGTWMPLDFARGIITGRDIPSEVHEFLATEIHPLISVSSTSPRPSPSPAPVPSSPLQSGHAAPLSHSASLPLLHSLSENSSGSCPFPQARSRSLMLPRSHVKAAADPLDSPRWARDGLTDWNILSENESELMSVSPSFPLLLSMNQPSHAVVGFKDQAMMGSDGPLSPLEKEILESIFVLDQSSNKAESPVQKAEMPQTEEPAEDDEEEDDEDERPTKSLRRSKRVAAKPSPLYNHDERRIARRPRGARARRATVAT</sequence>
<feature type="compositionally biased region" description="Basic residues" evidence="1">
    <location>
        <begin position="807"/>
        <end position="816"/>
    </location>
</feature>
<feature type="region of interest" description="Disordered" evidence="1">
    <location>
        <begin position="626"/>
        <end position="652"/>
    </location>
</feature>
<dbReference type="SUPFAM" id="SSF54616">
    <property type="entry name" value="DNA-binding domain of Mlu1-box binding protein MBP1"/>
    <property type="match status" value="1"/>
</dbReference>
<feature type="compositionally biased region" description="Basic residues" evidence="1">
    <location>
        <begin position="830"/>
        <end position="846"/>
    </location>
</feature>